<comment type="similarity">
    <text evidence="1">Belongs to the DinB family.</text>
</comment>
<dbReference type="EMBL" id="SNQG01000004">
    <property type="protein sequence ID" value="TEW65874.1"/>
    <property type="molecule type" value="Genomic_DNA"/>
</dbReference>
<comment type="caution">
    <text evidence="4">The sequence shown here is derived from an EMBL/GenBank/DDBJ whole genome shotgun (WGS) entry which is preliminary data.</text>
</comment>
<dbReference type="OrthoDB" id="118635at2"/>
<feature type="binding site" evidence="3">
    <location>
        <position position="53"/>
    </location>
    <ligand>
        <name>a divalent metal cation</name>
        <dbReference type="ChEBI" id="CHEBI:60240"/>
    </ligand>
</feature>
<proteinExistence type="inferred from homology"/>
<organism evidence="4 5">
    <name type="scientific">Mucilaginibacter phyllosphaerae</name>
    <dbReference type="NCBI Taxonomy" id="1812349"/>
    <lineage>
        <taxon>Bacteria</taxon>
        <taxon>Pseudomonadati</taxon>
        <taxon>Bacteroidota</taxon>
        <taxon>Sphingobacteriia</taxon>
        <taxon>Sphingobacteriales</taxon>
        <taxon>Sphingobacteriaceae</taxon>
        <taxon>Mucilaginibacter</taxon>
    </lineage>
</organism>
<evidence type="ECO:0000313" key="4">
    <source>
        <dbReference type="EMBL" id="TEW65874.1"/>
    </source>
</evidence>
<name>A0A4Y8ABE6_9SPHI</name>
<dbReference type="Proteomes" id="UP000297248">
    <property type="component" value="Unassembled WGS sequence"/>
</dbReference>
<protein>
    <submittedName>
        <fullName evidence="4">DUF664 domain-containing protein</fullName>
    </submittedName>
</protein>
<reference evidence="4 5" key="1">
    <citation type="journal article" date="2016" name="Int. J. Syst. Evol. Microbiol.">
        <title>Proposal of Mucilaginibacter phyllosphaerae sp. nov. isolated from the phyllosphere of Galium album.</title>
        <authorList>
            <person name="Aydogan E.L."/>
            <person name="Busse H.J."/>
            <person name="Moser G."/>
            <person name="Muller C."/>
            <person name="Kampfer P."/>
            <person name="Glaeser S.P."/>
        </authorList>
    </citation>
    <scope>NUCLEOTIDE SEQUENCE [LARGE SCALE GENOMIC DNA]</scope>
    <source>
        <strain evidence="4 5">PP-F2FG21</strain>
    </source>
</reference>
<gene>
    <name evidence="4" type="ORF">E2R65_12115</name>
</gene>
<feature type="binding site" evidence="3">
    <location>
        <position position="135"/>
    </location>
    <ligand>
        <name>a divalent metal cation</name>
        <dbReference type="ChEBI" id="CHEBI:60240"/>
    </ligand>
</feature>
<dbReference type="Pfam" id="PF05163">
    <property type="entry name" value="DinB"/>
    <property type="match status" value="1"/>
</dbReference>
<evidence type="ECO:0000256" key="2">
    <source>
        <dbReference type="ARBA" id="ARBA00022723"/>
    </source>
</evidence>
<feature type="binding site" evidence="3">
    <location>
        <position position="139"/>
    </location>
    <ligand>
        <name>a divalent metal cation</name>
        <dbReference type="ChEBI" id="CHEBI:60240"/>
    </ligand>
</feature>
<evidence type="ECO:0000256" key="3">
    <source>
        <dbReference type="PIRSR" id="PIRSR607837-1"/>
    </source>
</evidence>
<evidence type="ECO:0000313" key="5">
    <source>
        <dbReference type="Proteomes" id="UP000297248"/>
    </source>
</evidence>
<dbReference type="Gene3D" id="1.20.120.450">
    <property type="entry name" value="dinb family like domain"/>
    <property type="match status" value="1"/>
</dbReference>
<dbReference type="PANTHER" id="PTHR37302:SF3">
    <property type="entry name" value="DAMAGE-INDUCIBLE PROTEIN DINB"/>
    <property type="match status" value="1"/>
</dbReference>
<dbReference type="InterPro" id="IPR034660">
    <property type="entry name" value="DinB/YfiT-like"/>
</dbReference>
<dbReference type="PANTHER" id="PTHR37302">
    <property type="entry name" value="SLR1116 PROTEIN"/>
    <property type="match status" value="1"/>
</dbReference>
<dbReference type="GO" id="GO:0046872">
    <property type="term" value="F:metal ion binding"/>
    <property type="evidence" value="ECO:0007669"/>
    <property type="project" value="UniProtKB-KW"/>
</dbReference>
<keyword evidence="2 3" id="KW-0479">Metal-binding</keyword>
<accession>A0A4Y8ABE6</accession>
<evidence type="ECO:0000256" key="1">
    <source>
        <dbReference type="ARBA" id="ARBA00008635"/>
    </source>
</evidence>
<dbReference type="AlphaFoldDB" id="A0A4Y8ABE6"/>
<sequence length="162" mass="18819">MLNMMYTTLLHQYQLVLSARGALLNYCETIRPEHLAQPIPSFNNDSMGSLMRHVANTYLGWLLNFLQQEQRPYFTEDNHKNLQAIRSMFEQVNLVANDFLLHHKDDMTTPLSLPREGEEALSITPLQLFTHTITHEFHHKGQLAIMSRQLGYIPVDTDVIRD</sequence>
<dbReference type="InterPro" id="IPR007837">
    <property type="entry name" value="DinB"/>
</dbReference>
<dbReference type="SUPFAM" id="SSF109854">
    <property type="entry name" value="DinB/YfiT-like putative metalloenzymes"/>
    <property type="match status" value="1"/>
</dbReference>